<dbReference type="EMBL" id="JAUJYO010000011">
    <property type="protein sequence ID" value="KAK1304269.1"/>
    <property type="molecule type" value="Genomic_DNA"/>
</dbReference>
<dbReference type="InterPro" id="IPR036390">
    <property type="entry name" value="WH_DNA-bd_sf"/>
</dbReference>
<protein>
    <submittedName>
        <fullName evidence="6">Caffeic acid 3-O-methyltransferase</fullName>
    </submittedName>
</protein>
<dbReference type="InterPro" id="IPR016461">
    <property type="entry name" value="COMT-like"/>
</dbReference>
<reference evidence="6" key="1">
    <citation type="journal article" date="2023" name="Nat. Commun.">
        <title>Diploid and tetraploid genomes of Acorus and the evolution of monocots.</title>
        <authorList>
            <person name="Ma L."/>
            <person name="Liu K.W."/>
            <person name="Li Z."/>
            <person name="Hsiao Y.Y."/>
            <person name="Qi Y."/>
            <person name="Fu T."/>
            <person name="Tang G.D."/>
            <person name="Zhang D."/>
            <person name="Sun W.H."/>
            <person name="Liu D.K."/>
            <person name="Li Y."/>
            <person name="Chen G.Z."/>
            <person name="Liu X.D."/>
            <person name="Liao X.Y."/>
            <person name="Jiang Y.T."/>
            <person name="Yu X."/>
            <person name="Hao Y."/>
            <person name="Huang J."/>
            <person name="Zhao X.W."/>
            <person name="Ke S."/>
            <person name="Chen Y.Y."/>
            <person name="Wu W.L."/>
            <person name="Hsu J.L."/>
            <person name="Lin Y.F."/>
            <person name="Huang M.D."/>
            <person name="Li C.Y."/>
            <person name="Huang L."/>
            <person name="Wang Z.W."/>
            <person name="Zhao X."/>
            <person name="Zhong W.Y."/>
            <person name="Peng D.H."/>
            <person name="Ahmad S."/>
            <person name="Lan S."/>
            <person name="Zhang J.S."/>
            <person name="Tsai W.C."/>
            <person name="Van de Peer Y."/>
            <person name="Liu Z.J."/>
        </authorList>
    </citation>
    <scope>NUCLEOTIDE SEQUENCE</scope>
    <source>
        <strain evidence="6">CP</strain>
    </source>
</reference>
<dbReference type="InterPro" id="IPR036388">
    <property type="entry name" value="WH-like_DNA-bd_sf"/>
</dbReference>
<dbReference type="FunFam" id="1.10.10.10:FF:000357">
    <property type="entry name" value="Caffeic acid 3-O-methyltransferase"/>
    <property type="match status" value="1"/>
</dbReference>
<comment type="caution">
    <text evidence="6">The sequence shown here is derived from an EMBL/GenBank/DDBJ whole genome shotgun (WGS) entry which is preliminary data.</text>
</comment>
<dbReference type="InterPro" id="IPR029063">
    <property type="entry name" value="SAM-dependent_MTases_sf"/>
</dbReference>
<dbReference type="Gene3D" id="1.10.10.10">
    <property type="entry name" value="Winged helix-like DNA-binding domain superfamily/Winged helix DNA-binding domain"/>
    <property type="match status" value="1"/>
</dbReference>
<dbReference type="InterPro" id="IPR012967">
    <property type="entry name" value="COMT_dimerisation"/>
</dbReference>
<dbReference type="GO" id="GO:0046983">
    <property type="term" value="F:protein dimerization activity"/>
    <property type="evidence" value="ECO:0007669"/>
    <property type="project" value="InterPro"/>
</dbReference>
<evidence type="ECO:0000259" key="4">
    <source>
        <dbReference type="Pfam" id="PF00891"/>
    </source>
</evidence>
<dbReference type="SUPFAM" id="SSF46785">
    <property type="entry name" value="Winged helix' DNA-binding domain"/>
    <property type="match status" value="1"/>
</dbReference>
<organism evidence="6 7">
    <name type="scientific">Acorus calamus</name>
    <name type="common">Sweet flag</name>
    <dbReference type="NCBI Taxonomy" id="4465"/>
    <lineage>
        <taxon>Eukaryota</taxon>
        <taxon>Viridiplantae</taxon>
        <taxon>Streptophyta</taxon>
        <taxon>Embryophyta</taxon>
        <taxon>Tracheophyta</taxon>
        <taxon>Spermatophyta</taxon>
        <taxon>Magnoliopsida</taxon>
        <taxon>Liliopsida</taxon>
        <taxon>Acoraceae</taxon>
        <taxon>Acorus</taxon>
    </lineage>
</organism>
<accession>A0AAV9DTR6</accession>
<reference evidence="6" key="2">
    <citation type="submission" date="2023-06" db="EMBL/GenBank/DDBJ databases">
        <authorList>
            <person name="Ma L."/>
            <person name="Liu K.-W."/>
            <person name="Li Z."/>
            <person name="Hsiao Y.-Y."/>
            <person name="Qi Y."/>
            <person name="Fu T."/>
            <person name="Tang G."/>
            <person name="Zhang D."/>
            <person name="Sun W.-H."/>
            <person name="Liu D.-K."/>
            <person name="Li Y."/>
            <person name="Chen G.-Z."/>
            <person name="Liu X.-D."/>
            <person name="Liao X.-Y."/>
            <person name="Jiang Y.-T."/>
            <person name="Yu X."/>
            <person name="Hao Y."/>
            <person name="Huang J."/>
            <person name="Zhao X.-W."/>
            <person name="Ke S."/>
            <person name="Chen Y.-Y."/>
            <person name="Wu W.-L."/>
            <person name="Hsu J.-L."/>
            <person name="Lin Y.-F."/>
            <person name="Huang M.-D."/>
            <person name="Li C.-Y."/>
            <person name="Huang L."/>
            <person name="Wang Z.-W."/>
            <person name="Zhao X."/>
            <person name="Zhong W.-Y."/>
            <person name="Peng D.-H."/>
            <person name="Ahmad S."/>
            <person name="Lan S."/>
            <person name="Zhang J.-S."/>
            <person name="Tsai W.-C."/>
            <person name="Van De Peer Y."/>
            <person name="Liu Z.-J."/>
        </authorList>
    </citation>
    <scope>NUCLEOTIDE SEQUENCE</scope>
    <source>
        <strain evidence="6">CP</strain>
        <tissue evidence="6">Leaves</tissue>
    </source>
</reference>
<feature type="domain" description="O-methyltransferase dimerisation" evidence="5">
    <location>
        <begin position="29"/>
        <end position="108"/>
    </location>
</feature>
<name>A0AAV9DTR6_ACOCL</name>
<dbReference type="Pfam" id="PF08100">
    <property type="entry name" value="Dimerisation"/>
    <property type="match status" value="1"/>
</dbReference>
<keyword evidence="2" id="KW-0808">Transferase</keyword>
<sequence>MGSIDQNVSRTTEEVEELACLYSMKLHPAAIELDLFEIIAAAGPGAQLSPAEVASKLPTTNPEAHVMLDRIFRQLASYSILTCSVVEGEDGKAKRLYGLAPVGKFLTKNEDEVSMAPLVLMNLDKVHMESWSLFVLTGRSSRKATTASGLGAAASRGGGGEIIPKVLNPAFDKAHGMTSFEYHNSDPRFNKLFSDAMNTPTLFIMKKLLGNYKGFEGLNTLVDVGGSSGRSLKMIVSEHPSIRGINFDLPHVIEAAPPIKGVEHVGGDMFESVPSGDAIFMKFQGGKERTEGEYEALAKEAGFTGFKKACWALGNCIMEFHK</sequence>
<feature type="domain" description="O-methyltransferase C-terminal" evidence="4">
    <location>
        <begin position="170"/>
        <end position="282"/>
    </location>
</feature>
<dbReference type="PANTHER" id="PTHR11746">
    <property type="entry name" value="O-METHYLTRANSFERASE"/>
    <property type="match status" value="1"/>
</dbReference>
<keyword evidence="1" id="KW-0489">Methyltransferase</keyword>
<proteinExistence type="predicted"/>
<keyword evidence="7" id="KW-1185">Reference proteome</keyword>
<evidence type="ECO:0000256" key="2">
    <source>
        <dbReference type="ARBA" id="ARBA00022679"/>
    </source>
</evidence>
<dbReference type="Proteomes" id="UP001180020">
    <property type="component" value="Unassembled WGS sequence"/>
</dbReference>
<dbReference type="GO" id="GO:0008171">
    <property type="term" value="F:O-methyltransferase activity"/>
    <property type="evidence" value="ECO:0007669"/>
    <property type="project" value="InterPro"/>
</dbReference>
<dbReference type="PIRSF" id="PIRSF005739">
    <property type="entry name" value="O-mtase"/>
    <property type="match status" value="1"/>
</dbReference>
<dbReference type="InterPro" id="IPR001077">
    <property type="entry name" value="COMT_C"/>
</dbReference>
<gene>
    <name evidence="6" type="primary">OMT</name>
    <name evidence="6" type="ORF">QJS10_CPB11g01852</name>
</gene>
<evidence type="ECO:0000313" key="6">
    <source>
        <dbReference type="EMBL" id="KAK1304269.1"/>
    </source>
</evidence>
<dbReference type="GO" id="GO:0032259">
    <property type="term" value="P:methylation"/>
    <property type="evidence" value="ECO:0007669"/>
    <property type="project" value="UniProtKB-KW"/>
</dbReference>
<keyword evidence="3" id="KW-0949">S-adenosyl-L-methionine</keyword>
<evidence type="ECO:0000259" key="5">
    <source>
        <dbReference type="Pfam" id="PF08100"/>
    </source>
</evidence>
<evidence type="ECO:0000313" key="7">
    <source>
        <dbReference type="Proteomes" id="UP001180020"/>
    </source>
</evidence>
<dbReference type="AlphaFoldDB" id="A0AAV9DTR6"/>
<evidence type="ECO:0000256" key="3">
    <source>
        <dbReference type="ARBA" id="ARBA00022691"/>
    </source>
</evidence>
<evidence type="ECO:0000256" key="1">
    <source>
        <dbReference type="ARBA" id="ARBA00022603"/>
    </source>
</evidence>
<dbReference type="Gene3D" id="3.40.50.150">
    <property type="entry name" value="Vaccinia Virus protein VP39"/>
    <property type="match status" value="2"/>
</dbReference>
<dbReference type="Pfam" id="PF00891">
    <property type="entry name" value="Methyltransf_2"/>
    <property type="match status" value="1"/>
</dbReference>
<dbReference type="PROSITE" id="PS51683">
    <property type="entry name" value="SAM_OMT_II"/>
    <property type="match status" value="1"/>
</dbReference>
<dbReference type="SUPFAM" id="SSF53335">
    <property type="entry name" value="S-adenosyl-L-methionine-dependent methyltransferases"/>
    <property type="match status" value="1"/>
</dbReference>